<dbReference type="Gene3D" id="2.60.40.10">
    <property type="entry name" value="Immunoglobulins"/>
    <property type="match status" value="2"/>
</dbReference>
<evidence type="ECO:0000313" key="7">
    <source>
        <dbReference type="Proteomes" id="UP000515789"/>
    </source>
</evidence>
<feature type="region of interest" description="Disordered" evidence="1">
    <location>
        <begin position="1074"/>
        <end position="1117"/>
    </location>
</feature>
<evidence type="ECO:0000313" key="6">
    <source>
        <dbReference type="EMBL" id="QMW78166.1"/>
    </source>
</evidence>
<dbReference type="Pfam" id="PF17802">
    <property type="entry name" value="SpaA"/>
    <property type="match status" value="2"/>
</dbReference>
<protein>
    <submittedName>
        <fullName evidence="6">LPXTG cell wall anchor domain-containing protein</fullName>
    </submittedName>
</protein>
<evidence type="ECO:0000259" key="5">
    <source>
        <dbReference type="Pfam" id="PF18202"/>
    </source>
</evidence>
<sequence length="1152" mass="126257">MKKIMKRLLTGVLSLAAVFTTLPVSQVQAAEKQYWTDAQEKAGYIEKVMNDGSIGSTFHEGIMQVEGETAYCIDINTDFLSGYKTRSDASSRMSADQIADVALSLEYVKQYAASHKELNYKQVYLLEQCVVWQRLSVHLGWSCDNVRAAYDEVSKAVQDEVYAGAKTFVKANNGRYDCGGYIYSGDGQELGQFWAKLDVGNAALKKVSSNPTITNGNNSYSLAGATYGVFADKGCKEQLATLTTDNNGNTEAVEVKAGKVYIKELSVPAAGFQLDKTVYSLNVKAGATSTLKVSDTPKVTTTLIKLFKIDMETSRGAAQGAASLEGAEFVWNYYDGYYNKDNLPAKPTRTWTTKTATLKGSDGTTHYITKLTDRYKVSGDSFYLQDGVPCLPLGTLTVSESKSPAGYLLEGAYMQANGSEEQIKGMYLAQITEDGELAVLTGSNQYSVSDKVIRGGVKIQKRDLETKDTKPQGGATLKDTEFTITSLNENAVLVDGKLYHKGEIVKTILTGIDGIASTAADTLPYGTYRIDESKSPTGYLTTGAVSREFTIKENGKIVDLTGAEQSIYNQIKRGDIEGVKIGDGTHKRLADVPFRITSKTTGESHVVVTDKNGQFSTASDWVSHKQNTNRGKTSEDGIWFGTSEPDDSKGALLYDTYKIEELRCDSNKGFKLIPAFEIVVSRDKVVIDLGTLTDDYEKEISIHTTAADKATGEKSIIAGKEVTIVDTVTLDGLKKGTKYQLKGWQMVKDENSELLVDGKRVESDYTFTADSEEMKVKVEYTFNASALGGKDLVTFEELYDLSDKNEPVKVAEHKDIEDDGQTVSIKERVIKIHTTAADKATGEKVIVAGKEVTIVDTVTLDGLEVGTKYQLKGWQMVKDENAELLMDGKRVESDYTFTADKEEMKVEVAFTFNASDLGGKNLVTFEELYDITNPDEPVKVTEHKDIEDEGQTVLITERIIKIHTTATSKDGEKVIEAGKEVTIVDTVTLDGLEVGTKYQLKGWQMVKDENAELLIDGKCVENDYTFTAADTKMEVEIVFTFDASKLGGKQLVTFEELYDITNPDEPVKVTEHKDITDKGQTVTIKEVPETPAPEEPKKPETPDTPSHKVTDSPKTGDNTNVAAFAVLLGLSAAGLAFAAYKKRRSMKHDSDK</sequence>
<accession>A0A7G5MU73</accession>
<keyword evidence="2" id="KW-0472">Membrane</keyword>
<dbReference type="NCBIfam" id="NF033903">
    <property type="entry name" value="VaFE_rpt"/>
    <property type="match status" value="3"/>
</dbReference>
<dbReference type="InterPro" id="IPR041033">
    <property type="entry name" value="SpaA_PFL_dom_1"/>
</dbReference>
<dbReference type="Gene3D" id="2.60.40.3930">
    <property type="match status" value="3"/>
</dbReference>
<proteinExistence type="predicted"/>
<dbReference type="Proteomes" id="UP000515789">
    <property type="component" value="Chromosome"/>
</dbReference>
<keyword evidence="2" id="KW-1133">Transmembrane helix</keyword>
<dbReference type="InterPro" id="IPR041100">
    <property type="entry name" value="TQ"/>
</dbReference>
<feature type="compositionally biased region" description="Basic and acidic residues" evidence="1">
    <location>
        <begin position="1094"/>
        <end position="1111"/>
    </location>
</feature>
<evidence type="ECO:0000256" key="2">
    <source>
        <dbReference type="SAM" id="Phobius"/>
    </source>
</evidence>
<dbReference type="NCBIfam" id="TIGR01167">
    <property type="entry name" value="LPXTG_anchor"/>
    <property type="match status" value="1"/>
</dbReference>
<feature type="signal peptide" evidence="3">
    <location>
        <begin position="1"/>
        <end position="29"/>
    </location>
</feature>
<dbReference type="InterPro" id="IPR013783">
    <property type="entry name" value="Ig-like_fold"/>
</dbReference>
<keyword evidence="2" id="KW-0812">Transmembrane</keyword>
<gene>
    <name evidence="6" type="ORF">E5259_11475</name>
</gene>
<dbReference type="Pfam" id="PF18202">
    <property type="entry name" value="TQ"/>
    <property type="match status" value="3"/>
</dbReference>
<dbReference type="AlphaFoldDB" id="A0A7G5MU73"/>
<evidence type="ECO:0000259" key="4">
    <source>
        <dbReference type="Pfam" id="PF17802"/>
    </source>
</evidence>
<name>A0A7G5MU73_9FIRM</name>
<keyword evidence="3" id="KW-0732">Signal</keyword>
<reference evidence="6 7" key="1">
    <citation type="submission" date="2019-04" db="EMBL/GenBank/DDBJ databases">
        <authorList>
            <person name="Schori C."/>
            <person name="Ahrens C."/>
        </authorList>
    </citation>
    <scope>NUCLEOTIDE SEQUENCE [LARGE SCALE GENOMIC DNA]</scope>
    <source>
        <strain evidence="6 7">DSM 2950</strain>
    </source>
</reference>
<evidence type="ECO:0000256" key="3">
    <source>
        <dbReference type="SAM" id="SignalP"/>
    </source>
</evidence>
<dbReference type="EMBL" id="CP039126">
    <property type="protein sequence ID" value="QMW78166.1"/>
    <property type="molecule type" value="Genomic_DNA"/>
</dbReference>
<feature type="chain" id="PRO_5028832950" evidence="3">
    <location>
        <begin position="30"/>
        <end position="1152"/>
    </location>
</feature>
<feature type="domain" description="SpaA-like prealbumin fold" evidence="4">
    <location>
        <begin position="464"/>
        <end position="559"/>
    </location>
</feature>
<feature type="domain" description="SpaA-like prealbumin fold" evidence="4">
    <location>
        <begin position="215"/>
        <end position="296"/>
    </location>
</feature>
<feature type="transmembrane region" description="Helical" evidence="2">
    <location>
        <begin position="1121"/>
        <end position="1140"/>
    </location>
</feature>
<dbReference type="GeneID" id="75050661"/>
<feature type="domain" description="T-Q ester bond containing" evidence="5">
    <location>
        <begin position="961"/>
        <end position="1083"/>
    </location>
</feature>
<dbReference type="RefSeq" id="WP_018597620.1">
    <property type="nucleotide sequence ID" value="NZ_CABLBP010000006.1"/>
</dbReference>
<organism evidence="6 7">
    <name type="scientific">Blautia producta</name>
    <dbReference type="NCBI Taxonomy" id="33035"/>
    <lineage>
        <taxon>Bacteria</taxon>
        <taxon>Bacillati</taxon>
        <taxon>Bacillota</taxon>
        <taxon>Clostridia</taxon>
        <taxon>Lachnospirales</taxon>
        <taxon>Lachnospiraceae</taxon>
        <taxon>Blautia</taxon>
    </lineage>
</organism>
<feature type="domain" description="T-Q ester bond containing" evidence="5">
    <location>
        <begin position="831"/>
        <end position="953"/>
    </location>
</feature>
<feature type="domain" description="T-Q ester bond containing" evidence="5">
    <location>
        <begin position="701"/>
        <end position="824"/>
    </location>
</feature>
<evidence type="ECO:0000256" key="1">
    <source>
        <dbReference type="SAM" id="MobiDB-lite"/>
    </source>
</evidence>